<dbReference type="SUPFAM" id="SSF53335">
    <property type="entry name" value="S-adenosyl-L-methionine-dependent methyltransferases"/>
    <property type="match status" value="1"/>
</dbReference>
<keyword evidence="1" id="KW-0489">Methyltransferase</keyword>
<keyword evidence="4" id="KW-0830">Ubiquinone</keyword>
<dbReference type="EMBL" id="FOSK01000006">
    <property type="protein sequence ID" value="SFK53931.1"/>
    <property type="molecule type" value="Genomic_DNA"/>
</dbReference>
<sequence length="207" mass="22991">MANSAGFWDKHAPGYVARPMKDVASYEKAMDRVRSYLTPEQEVLELGCGSGATAMLLAKHVKHVTASDISGKMIEFGREKAWDDGIENVSFVHSSADGPALDGKTYDVVMAYNVIHLIKGPVEAINQVQRLVKPGGLLISKTPCLGDSAFYWRWLINVMRFVGYAPYVTYFKQLDLGRRIEQAGFKIVEIGNYPASPMGRFIVARKQ</sequence>
<dbReference type="InterPro" id="IPR029063">
    <property type="entry name" value="SAM-dependent_MTases_sf"/>
</dbReference>
<protein>
    <submittedName>
        <fullName evidence="4">Ubiquinone/menaquinone biosynthesis C-methylase UbiE</fullName>
    </submittedName>
</protein>
<organism evidence="4 5">
    <name type="scientific">Pseudovibrio ascidiaceicola</name>
    <dbReference type="NCBI Taxonomy" id="285279"/>
    <lineage>
        <taxon>Bacteria</taxon>
        <taxon>Pseudomonadati</taxon>
        <taxon>Pseudomonadota</taxon>
        <taxon>Alphaproteobacteria</taxon>
        <taxon>Hyphomicrobiales</taxon>
        <taxon>Stappiaceae</taxon>
        <taxon>Pseudovibrio</taxon>
    </lineage>
</organism>
<proteinExistence type="predicted"/>
<comment type="caution">
    <text evidence="4">The sequence shown here is derived from an EMBL/GenBank/DDBJ whole genome shotgun (WGS) entry which is preliminary data.</text>
</comment>
<dbReference type="PANTHER" id="PTHR43861">
    <property type="entry name" value="TRANS-ACONITATE 2-METHYLTRANSFERASE-RELATED"/>
    <property type="match status" value="1"/>
</dbReference>
<evidence type="ECO:0000256" key="1">
    <source>
        <dbReference type="ARBA" id="ARBA00022603"/>
    </source>
</evidence>
<evidence type="ECO:0000313" key="4">
    <source>
        <dbReference type="EMBL" id="SFK53931.1"/>
    </source>
</evidence>
<dbReference type="Proteomes" id="UP000199598">
    <property type="component" value="Unassembled WGS sequence"/>
</dbReference>
<keyword evidence="2" id="KW-0808">Transferase</keyword>
<evidence type="ECO:0000259" key="3">
    <source>
        <dbReference type="Pfam" id="PF13649"/>
    </source>
</evidence>
<accession>A0A1I4AD93</accession>
<dbReference type="CDD" id="cd02440">
    <property type="entry name" value="AdoMet_MTases"/>
    <property type="match status" value="1"/>
</dbReference>
<dbReference type="Gene3D" id="3.40.50.150">
    <property type="entry name" value="Vaccinia Virus protein VP39"/>
    <property type="match status" value="1"/>
</dbReference>
<evidence type="ECO:0000313" key="5">
    <source>
        <dbReference type="Proteomes" id="UP000199598"/>
    </source>
</evidence>
<dbReference type="Pfam" id="PF13649">
    <property type="entry name" value="Methyltransf_25"/>
    <property type="match status" value="1"/>
</dbReference>
<dbReference type="PANTHER" id="PTHR43861:SF1">
    <property type="entry name" value="TRANS-ACONITATE 2-METHYLTRANSFERASE"/>
    <property type="match status" value="1"/>
</dbReference>
<name>A0A1I4AD93_9HYPH</name>
<dbReference type="InterPro" id="IPR041698">
    <property type="entry name" value="Methyltransf_25"/>
</dbReference>
<feature type="domain" description="Methyltransferase" evidence="3">
    <location>
        <begin position="43"/>
        <end position="136"/>
    </location>
</feature>
<keyword evidence="5" id="KW-1185">Reference proteome</keyword>
<reference evidence="4 5" key="1">
    <citation type="submission" date="2016-10" db="EMBL/GenBank/DDBJ databases">
        <authorList>
            <person name="Varghese N."/>
            <person name="Submissions S."/>
        </authorList>
    </citation>
    <scope>NUCLEOTIDE SEQUENCE [LARGE SCALE GENOMIC DNA]</scope>
    <source>
        <strain evidence="4 5">DSM 16392</strain>
    </source>
</reference>
<dbReference type="RefSeq" id="WP_093519933.1">
    <property type="nucleotide sequence ID" value="NZ_FOSK01000006.1"/>
</dbReference>
<gene>
    <name evidence="4" type="ORF">SAMN04488518_106120</name>
</gene>
<evidence type="ECO:0000256" key="2">
    <source>
        <dbReference type="ARBA" id="ARBA00022679"/>
    </source>
</evidence>